<dbReference type="Proteomes" id="UP000315540">
    <property type="component" value="Unassembled WGS sequence"/>
</dbReference>
<comment type="caution">
    <text evidence="3">The sequence shown here is derived from an EMBL/GenBank/DDBJ whole genome shotgun (WGS) entry which is preliminary data.</text>
</comment>
<dbReference type="PRINTS" id="PR01438">
    <property type="entry name" value="UNVRSLSTRESS"/>
</dbReference>
<dbReference type="OrthoDB" id="1522603at2"/>
<dbReference type="Pfam" id="PF00582">
    <property type="entry name" value="Usp"/>
    <property type="match status" value="1"/>
</dbReference>
<organism evidence="3 4">
    <name type="scientific">Aquimarina algicola</name>
    <dbReference type="NCBI Taxonomy" id="2589995"/>
    <lineage>
        <taxon>Bacteria</taxon>
        <taxon>Pseudomonadati</taxon>
        <taxon>Bacteroidota</taxon>
        <taxon>Flavobacteriia</taxon>
        <taxon>Flavobacteriales</taxon>
        <taxon>Flavobacteriaceae</taxon>
        <taxon>Aquimarina</taxon>
    </lineage>
</organism>
<dbReference type="InterPro" id="IPR006016">
    <property type="entry name" value="UspA"/>
</dbReference>
<dbReference type="EMBL" id="VFWZ01000002">
    <property type="protein sequence ID" value="TPN86777.1"/>
    <property type="molecule type" value="Genomic_DNA"/>
</dbReference>
<sequence length="268" mass="30100">MNIMNDIKKILVPFDVSAASEQALKFALGFITKDDAPEIVIVHSSNAIEDNTLVTTLKEKISVIKDEFPYVSKSKVELVLRHEVLIDTIINEQKEYGVDLVIMGTKGSIAKDEGHITNTAELVLEANCPVLVVPEQTKGFEVHKIALVLGKEEIDDPSVLSVLLEVARRFKAQVHVLTIVNEDGTYGYSVADEKNENTIAYYLEKFYSHHTFRENQDVEQGIFDYVRDQKIDMVAILPSNHSKQQQPSEGRLTKLLTLHTKVPLLTLD</sequence>
<comment type="similarity">
    <text evidence="1">Belongs to the universal stress protein A family.</text>
</comment>
<dbReference type="PANTHER" id="PTHR46268">
    <property type="entry name" value="STRESS RESPONSE PROTEIN NHAX"/>
    <property type="match status" value="1"/>
</dbReference>
<dbReference type="PANTHER" id="PTHR46268:SF6">
    <property type="entry name" value="UNIVERSAL STRESS PROTEIN UP12"/>
    <property type="match status" value="1"/>
</dbReference>
<evidence type="ECO:0000313" key="4">
    <source>
        <dbReference type="Proteomes" id="UP000315540"/>
    </source>
</evidence>
<keyword evidence="4" id="KW-1185">Reference proteome</keyword>
<name>A0A504J7H6_9FLAO</name>
<dbReference type="InterPro" id="IPR014729">
    <property type="entry name" value="Rossmann-like_a/b/a_fold"/>
</dbReference>
<dbReference type="AlphaFoldDB" id="A0A504J7H6"/>
<dbReference type="InterPro" id="IPR006015">
    <property type="entry name" value="Universal_stress_UspA"/>
</dbReference>
<protein>
    <submittedName>
        <fullName evidence="3">Universal stress protein</fullName>
    </submittedName>
</protein>
<dbReference type="Gene3D" id="3.40.50.620">
    <property type="entry name" value="HUPs"/>
    <property type="match status" value="2"/>
</dbReference>
<evidence type="ECO:0000256" key="1">
    <source>
        <dbReference type="ARBA" id="ARBA00008791"/>
    </source>
</evidence>
<feature type="domain" description="UspA" evidence="2">
    <location>
        <begin position="7"/>
        <end position="134"/>
    </location>
</feature>
<dbReference type="CDD" id="cd00293">
    <property type="entry name" value="USP-like"/>
    <property type="match status" value="1"/>
</dbReference>
<reference evidence="3 4" key="1">
    <citation type="submission" date="2019-06" db="EMBL/GenBank/DDBJ databases">
        <authorList>
            <person name="Meng X."/>
        </authorList>
    </citation>
    <scope>NUCLEOTIDE SEQUENCE [LARGE SCALE GENOMIC DNA]</scope>
    <source>
        <strain evidence="3 4">M625</strain>
    </source>
</reference>
<accession>A0A504J7H6</accession>
<dbReference type="SUPFAM" id="SSF52402">
    <property type="entry name" value="Adenine nucleotide alpha hydrolases-like"/>
    <property type="match status" value="2"/>
</dbReference>
<evidence type="ECO:0000313" key="3">
    <source>
        <dbReference type="EMBL" id="TPN86777.1"/>
    </source>
</evidence>
<gene>
    <name evidence="3" type="ORF">FHK87_04020</name>
</gene>
<evidence type="ECO:0000259" key="2">
    <source>
        <dbReference type="Pfam" id="PF00582"/>
    </source>
</evidence>
<proteinExistence type="inferred from homology"/>